<organism evidence="1 2">
    <name type="scientific">Streptomyces pratisoli</name>
    <dbReference type="NCBI Taxonomy" id="3139917"/>
    <lineage>
        <taxon>Bacteria</taxon>
        <taxon>Bacillati</taxon>
        <taxon>Actinomycetota</taxon>
        <taxon>Actinomycetes</taxon>
        <taxon>Kitasatosporales</taxon>
        <taxon>Streptomycetaceae</taxon>
        <taxon>Streptomyces</taxon>
    </lineage>
</organism>
<comment type="caution">
    <text evidence="1">The sequence shown here is derived from an EMBL/GenBank/DDBJ whole genome shotgun (WGS) entry which is preliminary data.</text>
</comment>
<keyword evidence="2" id="KW-1185">Reference proteome</keyword>
<sequence length="145" mass="16173">MPSSTPEQNPHDPSAEEKPFDPLDFPPGLFQKQHTLAAAYADLHRFSANPDLSWSLEPHEGWDDSRGGRWRETARPQTGGWTEEQKAEYDRLWAVARECAIAVSCHPHWKAIQQHCSPEDVVNARQALKHAKGAELGQDDIAAAA</sequence>
<reference evidence="1" key="1">
    <citation type="submission" date="2024-03" db="EMBL/GenBank/DDBJ databases">
        <title>Novel Streptomyces species of biotechnological and ecological value are a feature of Machair soil.</title>
        <authorList>
            <person name="Prole J.R."/>
            <person name="Goodfellow M."/>
            <person name="Allenby N."/>
            <person name="Ward A.C."/>
        </authorList>
    </citation>
    <scope>NUCLEOTIDE SEQUENCE</scope>
    <source>
        <strain evidence="1">MS1.AVA.4</strain>
    </source>
</reference>
<dbReference type="Proteomes" id="UP001375539">
    <property type="component" value="Unassembled WGS sequence"/>
</dbReference>
<gene>
    <name evidence="1" type="ORF">WKI58_38015</name>
</gene>
<name>A0ACC6QUN6_9ACTN</name>
<evidence type="ECO:0000313" key="2">
    <source>
        <dbReference type="Proteomes" id="UP001375539"/>
    </source>
</evidence>
<accession>A0ACC6QUN6</accession>
<proteinExistence type="predicted"/>
<protein>
    <submittedName>
        <fullName evidence="1">Uncharacterized protein</fullName>
    </submittedName>
</protein>
<evidence type="ECO:0000313" key="1">
    <source>
        <dbReference type="EMBL" id="MEJ8662202.1"/>
    </source>
</evidence>
<dbReference type="EMBL" id="JBBKAI010000002">
    <property type="protein sequence ID" value="MEJ8662202.1"/>
    <property type="molecule type" value="Genomic_DNA"/>
</dbReference>